<comment type="caution">
    <text evidence="1">The sequence shown here is derived from an EMBL/GenBank/DDBJ whole genome shotgun (WGS) entry which is preliminary data.</text>
</comment>
<dbReference type="EMBL" id="MFGO01000012">
    <property type="protein sequence ID" value="OGF41244.1"/>
    <property type="molecule type" value="Genomic_DNA"/>
</dbReference>
<sequence>MLFWDSPTGQTKKQILLKIKWQLKCFLSRQNFAHFGEKKENIFINWIICTHLHIKMASFLNLNHIC</sequence>
<dbReference type="AlphaFoldDB" id="A0A1F5TR56"/>
<proteinExistence type="predicted"/>
<reference evidence="1 2" key="1">
    <citation type="journal article" date="2016" name="Nat. Commun.">
        <title>Thousands of microbial genomes shed light on interconnected biogeochemical processes in an aquifer system.</title>
        <authorList>
            <person name="Anantharaman K."/>
            <person name="Brown C.T."/>
            <person name="Hug L.A."/>
            <person name="Sharon I."/>
            <person name="Castelle C.J."/>
            <person name="Probst A.J."/>
            <person name="Thomas B.C."/>
            <person name="Singh A."/>
            <person name="Wilkins M.J."/>
            <person name="Karaoz U."/>
            <person name="Brodie E.L."/>
            <person name="Williams K.H."/>
            <person name="Hubbard S.S."/>
            <person name="Banfield J.F."/>
        </authorList>
    </citation>
    <scope>NUCLEOTIDE SEQUENCE [LARGE SCALE GENOMIC DNA]</scope>
</reference>
<evidence type="ECO:0000313" key="1">
    <source>
        <dbReference type="EMBL" id="OGF41244.1"/>
    </source>
</evidence>
<evidence type="ECO:0000313" key="2">
    <source>
        <dbReference type="Proteomes" id="UP000177579"/>
    </source>
</evidence>
<accession>A0A1F5TR56</accession>
<gene>
    <name evidence="1" type="ORF">A2531_01100</name>
</gene>
<protein>
    <submittedName>
        <fullName evidence="1">Uncharacterized protein</fullName>
    </submittedName>
</protein>
<organism evidence="1 2">
    <name type="scientific">Candidatus Falkowbacteria bacterium RIFOXYD2_FULL_34_120</name>
    <dbReference type="NCBI Taxonomy" id="1798007"/>
    <lineage>
        <taxon>Bacteria</taxon>
        <taxon>Candidatus Falkowiibacteriota</taxon>
    </lineage>
</organism>
<dbReference type="Proteomes" id="UP000177579">
    <property type="component" value="Unassembled WGS sequence"/>
</dbReference>
<name>A0A1F5TR56_9BACT</name>